<evidence type="ECO:0000313" key="6">
    <source>
        <dbReference type="Proteomes" id="UP001488838"/>
    </source>
</evidence>
<feature type="domain" description="Ig-like" evidence="4">
    <location>
        <begin position="90"/>
        <end position="185"/>
    </location>
</feature>
<dbReference type="InterPro" id="IPR003599">
    <property type="entry name" value="Ig_sub"/>
</dbReference>
<sequence>VHSQAQLQQSGPELGKNETRTSCYTFTEYFTTWVKQRTAQSLKWIGLIDPEDDETKYAQKFQGQNTLSEGTSSSTHYIEFSSSRLCSVYSKVQVQQSGPELVSLGTSVKLSCRVSDDISYYYIHWVKQSPGQGLEWFARIFPGDDNTKYNQKFQGKATLTADTSSNTVYMELRSLTSEDSAVYYCARHIVLSQVMLKESGPVLLQTSQDLVMTCSFSGFSVSTSGIDIGWICQHQERFCKTPLKSRLTVSKYTNHRVFFKITSVYAADTATYYCARRAH</sequence>
<proteinExistence type="predicted"/>
<dbReference type="GO" id="GO:0019814">
    <property type="term" value="C:immunoglobulin complex"/>
    <property type="evidence" value="ECO:0007669"/>
    <property type="project" value="UniProtKB-KW"/>
</dbReference>
<organism evidence="5 6">
    <name type="scientific">Myodes glareolus</name>
    <name type="common">Bank vole</name>
    <name type="synonym">Clethrionomys glareolus</name>
    <dbReference type="NCBI Taxonomy" id="447135"/>
    <lineage>
        <taxon>Eukaryota</taxon>
        <taxon>Metazoa</taxon>
        <taxon>Chordata</taxon>
        <taxon>Craniata</taxon>
        <taxon>Vertebrata</taxon>
        <taxon>Euteleostomi</taxon>
        <taxon>Mammalia</taxon>
        <taxon>Eutheria</taxon>
        <taxon>Euarchontoglires</taxon>
        <taxon>Glires</taxon>
        <taxon>Rodentia</taxon>
        <taxon>Myomorpha</taxon>
        <taxon>Muroidea</taxon>
        <taxon>Cricetidae</taxon>
        <taxon>Arvicolinae</taxon>
        <taxon>Myodes</taxon>
    </lineage>
</organism>
<dbReference type="Pfam" id="PF07686">
    <property type="entry name" value="V-set"/>
    <property type="match status" value="1"/>
</dbReference>
<name>A0AAW0H269_MYOGA</name>
<dbReference type="GO" id="GO:0002250">
    <property type="term" value="P:adaptive immune response"/>
    <property type="evidence" value="ECO:0007669"/>
    <property type="project" value="UniProtKB-KW"/>
</dbReference>
<dbReference type="PROSITE" id="PS50835">
    <property type="entry name" value="IG_LIKE"/>
    <property type="match status" value="2"/>
</dbReference>
<dbReference type="InterPro" id="IPR050199">
    <property type="entry name" value="IgHV"/>
</dbReference>
<dbReference type="PANTHER" id="PTHR23266">
    <property type="entry name" value="IMMUNOGLOBULIN HEAVY CHAIN"/>
    <property type="match status" value="1"/>
</dbReference>
<evidence type="ECO:0000256" key="1">
    <source>
        <dbReference type="ARBA" id="ARBA00022859"/>
    </source>
</evidence>
<reference evidence="5 6" key="1">
    <citation type="journal article" date="2023" name="bioRxiv">
        <title>Conserved and derived expression patterns and positive selection on dental genes reveal complex evolutionary context of ever-growing rodent molars.</title>
        <authorList>
            <person name="Calamari Z.T."/>
            <person name="Song A."/>
            <person name="Cohen E."/>
            <person name="Akter M."/>
            <person name="Roy R.D."/>
            <person name="Hallikas O."/>
            <person name="Christensen M.M."/>
            <person name="Li P."/>
            <person name="Marangoni P."/>
            <person name="Jernvall J."/>
            <person name="Klein O.D."/>
        </authorList>
    </citation>
    <scope>NUCLEOTIDE SEQUENCE [LARGE SCALE GENOMIC DNA]</scope>
    <source>
        <strain evidence="5">V071</strain>
    </source>
</reference>
<evidence type="ECO:0000259" key="4">
    <source>
        <dbReference type="PROSITE" id="PS50835"/>
    </source>
</evidence>
<dbReference type="EMBL" id="JBBHLL010002245">
    <property type="protein sequence ID" value="KAK7795503.1"/>
    <property type="molecule type" value="Genomic_DNA"/>
</dbReference>
<protein>
    <recommendedName>
        <fullName evidence="4">Ig-like domain-containing protein</fullName>
    </recommendedName>
</protein>
<dbReference type="GO" id="GO:0005576">
    <property type="term" value="C:extracellular region"/>
    <property type="evidence" value="ECO:0007669"/>
    <property type="project" value="UniProtKB-ARBA"/>
</dbReference>
<keyword evidence="3" id="KW-1280">Immunoglobulin</keyword>
<evidence type="ECO:0000313" key="5">
    <source>
        <dbReference type="EMBL" id="KAK7795503.1"/>
    </source>
</evidence>
<dbReference type="InterPro" id="IPR013783">
    <property type="entry name" value="Ig-like_fold"/>
</dbReference>
<gene>
    <name evidence="5" type="ORF">U0070_017157</name>
</gene>
<comment type="caution">
    <text evidence="5">The sequence shown here is derived from an EMBL/GenBank/DDBJ whole genome shotgun (WGS) entry which is preliminary data.</text>
</comment>
<dbReference type="Gene3D" id="2.60.40.10">
    <property type="entry name" value="Immunoglobulins"/>
    <property type="match status" value="3"/>
</dbReference>
<dbReference type="SMART" id="SM00409">
    <property type="entry name" value="IG"/>
    <property type="match status" value="1"/>
</dbReference>
<evidence type="ECO:0000256" key="2">
    <source>
        <dbReference type="ARBA" id="ARBA00023130"/>
    </source>
</evidence>
<dbReference type="Proteomes" id="UP001488838">
    <property type="component" value="Unassembled WGS sequence"/>
</dbReference>
<dbReference type="AlphaFoldDB" id="A0AAW0H269"/>
<evidence type="ECO:0000256" key="3">
    <source>
        <dbReference type="ARBA" id="ARBA00043265"/>
    </source>
</evidence>
<keyword evidence="2" id="KW-1064">Adaptive immunity</keyword>
<dbReference type="InterPro" id="IPR036179">
    <property type="entry name" value="Ig-like_dom_sf"/>
</dbReference>
<feature type="domain" description="Ig-like" evidence="4">
    <location>
        <begin position="192"/>
        <end position="279"/>
    </location>
</feature>
<keyword evidence="6" id="KW-1185">Reference proteome</keyword>
<dbReference type="SUPFAM" id="SSF48726">
    <property type="entry name" value="Immunoglobulin"/>
    <property type="match status" value="3"/>
</dbReference>
<dbReference type="InterPro" id="IPR007110">
    <property type="entry name" value="Ig-like_dom"/>
</dbReference>
<accession>A0AAW0H269</accession>
<dbReference type="InterPro" id="IPR013106">
    <property type="entry name" value="Ig_V-set"/>
</dbReference>
<keyword evidence="1" id="KW-0391">Immunity</keyword>
<dbReference type="SMART" id="SM00406">
    <property type="entry name" value="IGv"/>
    <property type="match status" value="2"/>
</dbReference>
<dbReference type="FunFam" id="2.60.40.10:FF:002426">
    <property type="entry name" value="Immunoglobulin heavy variable V15-2"/>
    <property type="match status" value="1"/>
</dbReference>
<feature type="non-terminal residue" evidence="5">
    <location>
        <position position="1"/>
    </location>
</feature>